<name>A0ACC4BK89_POPAL</name>
<dbReference type="EMBL" id="RCHU02000010">
    <property type="protein sequence ID" value="KAL3578982.1"/>
    <property type="molecule type" value="Genomic_DNA"/>
</dbReference>
<gene>
    <name evidence="1" type="ORF">D5086_020486</name>
</gene>
<dbReference type="Proteomes" id="UP000309997">
    <property type="component" value="Unassembled WGS sequence"/>
</dbReference>
<organism evidence="1 2">
    <name type="scientific">Populus alba</name>
    <name type="common">White poplar</name>
    <dbReference type="NCBI Taxonomy" id="43335"/>
    <lineage>
        <taxon>Eukaryota</taxon>
        <taxon>Viridiplantae</taxon>
        <taxon>Streptophyta</taxon>
        <taxon>Embryophyta</taxon>
        <taxon>Tracheophyta</taxon>
        <taxon>Spermatophyta</taxon>
        <taxon>Magnoliopsida</taxon>
        <taxon>eudicotyledons</taxon>
        <taxon>Gunneridae</taxon>
        <taxon>Pentapetalae</taxon>
        <taxon>rosids</taxon>
        <taxon>fabids</taxon>
        <taxon>Malpighiales</taxon>
        <taxon>Salicaceae</taxon>
        <taxon>Saliceae</taxon>
        <taxon>Populus</taxon>
    </lineage>
</organism>
<evidence type="ECO:0000313" key="1">
    <source>
        <dbReference type="EMBL" id="KAL3578982.1"/>
    </source>
</evidence>
<protein>
    <submittedName>
        <fullName evidence="1">Uncharacterized protein</fullName>
    </submittedName>
</protein>
<accession>A0ACC4BK89</accession>
<evidence type="ECO:0000313" key="2">
    <source>
        <dbReference type="Proteomes" id="UP000309997"/>
    </source>
</evidence>
<proteinExistence type="predicted"/>
<keyword evidence="2" id="KW-1185">Reference proteome</keyword>
<reference evidence="1 2" key="1">
    <citation type="journal article" date="2024" name="Plant Biotechnol. J.">
        <title>Genome and CRISPR/Cas9 system of a widespread forest tree (Populus alba) in the world.</title>
        <authorList>
            <person name="Liu Y.J."/>
            <person name="Jiang P.F."/>
            <person name="Han X.M."/>
            <person name="Li X.Y."/>
            <person name="Wang H.M."/>
            <person name="Wang Y.J."/>
            <person name="Wang X.X."/>
            <person name="Zeng Q.Y."/>
        </authorList>
    </citation>
    <scope>NUCLEOTIDE SEQUENCE [LARGE SCALE GENOMIC DNA]</scope>
    <source>
        <strain evidence="2">cv. PAL-ZL1</strain>
    </source>
</reference>
<comment type="caution">
    <text evidence="1">The sequence shown here is derived from an EMBL/GenBank/DDBJ whole genome shotgun (WGS) entry which is preliminary data.</text>
</comment>
<sequence>MRKQTAKQRRAAQTIEDEEELAREYHLLKKLKGTNEMHDLRISPAKLAVKTGLKSSTNAAKFCCRETVQDILEVVKGTEAEDCMLMLVVVRVH</sequence>